<dbReference type="InterPro" id="IPR009091">
    <property type="entry name" value="RCC1/BLIP-II"/>
</dbReference>
<dbReference type="Pfam" id="PF22352">
    <property type="entry name" value="K319L-like_PKD"/>
    <property type="match status" value="1"/>
</dbReference>
<dbReference type="Pfam" id="PF00415">
    <property type="entry name" value="RCC1"/>
    <property type="match status" value="6"/>
</dbReference>
<dbReference type="InterPro" id="IPR035986">
    <property type="entry name" value="PKD_dom_sf"/>
</dbReference>
<dbReference type="SUPFAM" id="SSF50985">
    <property type="entry name" value="RCC1/BLIP-II"/>
    <property type="match status" value="3"/>
</dbReference>
<dbReference type="InterPro" id="IPR051210">
    <property type="entry name" value="Ub_ligase/GEF_domain"/>
</dbReference>
<dbReference type="KEGG" id="puo:RZN69_07990"/>
<keyword evidence="7" id="KW-1185">Reference proteome</keyword>
<feature type="signal peptide" evidence="4">
    <location>
        <begin position="1"/>
        <end position="30"/>
    </location>
</feature>
<protein>
    <submittedName>
        <fullName evidence="6">Pectinesterase family protein</fullName>
    </submittedName>
</protein>
<dbReference type="InterPro" id="IPR000408">
    <property type="entry name" value="Reg_chr_condens"/>
</dbReference>
<dbReference type="Gene3D" id="2.130.10.30">
    <property type="entry name" value="Regulator of chromosome condensation 1/beta-lactamase-inhibitor protein II"/>
    <property type="match status" value="4"/>
</dbReference>
<dbReference type="RefSeq" id="WP_317835567.1">
    <property type="nucleotide sequence ID" value="NZ_CP136920.1"/>
</dbReference>
<evidence type="ECO:0000313" key="7">
    <source>
        <dbReference type="Proteomes" id="UP001304300"/>
    </source>
</evidence>
<feature type="domain" description="Fibronectin type-III" evidence="5">
    <location>
        <begin position="284"/>
        <end position="371"/>
    </location>
</feature>
<dbReference type="GO" id="GO:0042545">
    <property type="term" value="P:cell wall modification"/>
    <property type="evidence" value="ECO:0007669"/>
    <property type="project" value="InterPro"/>
</dbReference>
<dbReference type="InterPro" id="IPR003961">
    <property type="entry name" value="FN3_dom"/>
</dbReference>
<organism evidence="6 7">
    <name type="scientific">Rubellicoccus peritrichatus</name>
    <dbReference type="NCBI Taxonomy" id="3080537"/>
    <lineage>
        <taxon>Bacteria</taxon>
        <taxon>Pseudomonadati</taxon>
        <taxon>Verrucomicrobiota</taxon>
        <taxon>Opitutia</taxon>
        <taxon>Puniceicoccales</taxon>
        <taxon>Cerasicoccaceae</taxon>
        <taxon>Rubellicoccus</taxon>
    </lineage>
</organism>
<sequence length="2081" mass="222427">MSLTRTFSMRPLPLITFLAGVFLFSSWAQAQLPANWPANYPEWWYHQGVMNTTDLDNPMNHAPVNQGQVFWMADRAIHELNTQLESIGGAGFTVDDFRDPAQTINYFAPVNTGQLKFVASKFFQRFAEIGFTETSLGWPAGIVLDTGAGDNSPTMPWLEDTGPQNFTPVNIGQVKFLFSWDLSSWAGGLPIVDAGPDQIISTLSTTLAGSASDPDSGPNALVTTWSLVSGPGTVTFDDANSLTATVTFSTQGTYVLKLSADDGMSLIPASDEVSIIVDTEDPTIPGGLIVDNALGGPISVSWDASTDNNPGITYEVYRNGVLVSDPDLGDTTFTDSDLKSFTFYTYKIVAKDIAGNVSPDSVEIKVYYQAGSPLAAGDDHSHAVDAAGQLWSWGHAKLGALGISSVTIGGNYAFPVEQPTLSDVIDISSGIAFSVALLGDGSVYSWGDNGQYNLGLGAGYGTGDEQALPQLLTALSSETIVKVATGTLHGMALADNGRLYTWGDNSHGELGHSPSPTDVHTPALVQWDSNDDGSLDSDLENIVSIAAGVNFSVALDVNGDVWTWGEGRKLGRNIISASVTAAGLVTGLSDVTQIAAGRYHSYAVSNGKVWAWGYDANADGQLGNNASSGSSSAPVQVLADADADVGTAPIDLENILSVSSGLNFAVALKGDGTVWSWGDGAKGQLGYSPITHTDHQTVAAQVPGLSNIVWIEAGDDFVMAMDSTGNLWSWGDNSEGQLGQGNVSMLSVPTVVEDFWLNGRAEAPRYTVTNGVYPSGFDTFVSSATVDAVVVYTTNGNEPAYDFATSTASEGFVVTPTTPIPVTATLLHPIRARAFKDGLAPSMISEAYYHIGRPFSAGRDHAHAVDDAGRLWSWGNANYGALGVAADTLSGDYPIAVEATSISDVKDLSSGASFSLALLNGGSVYSWGDNSDFRLGLGDGYTASEDQGLPVFVSSLSAETVVQVEAGLVHGLALTDSRHVYAWGDNYRGQLGRSDVSEWHTPTLVQWDSDANGVLDSNLDNIVSIAAGNYFSVALDSSGDVWSWGSDSRLGRGNIDSTNNETSTYKAAGLIPGLSNISQVSANWDHTYALRADGTVWAWGYDWPNSHRNDGQLGNGTNLHYSFAPAQVQEDDDGDLATDEKRTLSGVVAISAGNNFCIALKSDGTVWSWGRQDEGRLGYTPSNSLYQSIAFQIPGLSDIVWIEAGEDFAMALDRSGNYWTWGHNDHGQLGQGGIDTDTTNQVALVKLPWDQDTDGIEDWWEAFYDLDDPNADLENGGIGDGLTNLEEFIAGSDPTVSDTDGDGLSDVYEVNTIFTKPYLVDTDSDGMGDYIEDFYGLNPLVDDRFEDLDGDRYPNIYEVAASTLTDPSDDTVFPSTNFVVSQDGSTSYSTIASGIQAAVDDASVTYPIVKVKDGVYNEGLTINSTKPLLILSENGPKTTIISRALETTRALLVYRFVVFDGFTISDYNGTALGAAIYCDVRTDVSPHFKRLIIENNTTTNSSVVFMQYTAPLFQRVLFRNNVANSAVLNCGVGSGADLEFCTFVDNSIGAIIGQSDTPITLKNSVLWDSVGDGSTLIESGLNELVLTNSIVKGGYYGGTDLDPVTDAFGFLSVNSVPAFNQVTLAHPEMDIHLERVETTAGIADLGADEWIDNDNGNGTGDGIPDWWEKASFAGDLTAVNSWTGDEDNDASSVLDEYLGETDPTYWNMPASVDFVSQGQLVDGFTESPILVDVVANQDFDLQVSFYEMNFALDANDELVDSLVSNPISQTPIYTTPVFSINAGSTTGLEIWDGKIDGNYHSSSILLYKITAHRTVAAGTLGSNTSDVAVDIPAIYVDRPITNGSFSAVLTGFIGDVDTYTIYQNRQGKLTFTSTHDFASRNILIHNANHTDLTDREPVVSGSFESDNWIPVGKQGAMVGGAYHPTDIDSRILPENSLVFNNQYARALNFSVEGYHANTSYNETGTAMFDLSRPATVTLEIIKPGSSLPEPLYFYDASSDSSDTPVNSLSLSTAGSYRLHFLPVDYSSGDANDWKVFGESTVNAASGTANDGYFRIRISVVDAVSGRASYRYAYLFVNDLLW</sequence>
<dbReference type="Pfam" id="PF25390">
    <property type="entry name" value="WD40_RLD"/>
    <property type="match status" value="1"/>
</dbReference>
<evidence type="ECO:0000259" key="5">
    <source>
        <dbReference type="PROSITE" id="PS50853"/>
    </source>
</evidence>
<accession>A0AAQ3LCN1</accession>
<evidence type="ECO:0000256" key="4">
    <source>
        <dbReference type="SAM" id="SignalP"/>
    </source>
</evidence>
<dbReference type="SUPFAM" id="SSF49299">
    <property type="entry name" value="PKD domain"/>
    <property type="match status" value="1"/>
</dbReference>
<dbReference type="InterPro" id="IPR036116">
    <property type="entry name" value="FN3_sf"/>
</dbReference>
<dbReference type="PROSITE" id="PS50012">
    <property type="entry name" value="RCC1_3"/>
    <property type="match status" value="12"/>
</dbReference>
<dbReference type="PRINTS" id="PR00633">
    <property type="entry name" value="RCCNDNSATION"/>
</dbReference>
<dbReference type="PANTHER" id="PTHR22870">
    <property type="entry name" value="REGULATOR OF CHROMOSOME CONDENSATION"/>
    <property type="match status" value="1"/>
</dbReference>
<reference evidence="6 7" key="1">
    <citation type="submission" date="2023-10" db="EMBL/GenBank/DDBJ databases">
        <title>Rubellicoccus peritrichatus gen. nov., sp. nov., isolated from an algae of coral reef tank.</title>
        <authorList>
            <person name="Luo J."/>
        </authorList>
    </citation>
    <scope>NUCLEOTIDE SEQUENCE [LARGE SCALE GENOMIC DNA]</scope>
    <source>
        <strain evidence="6 7">CR14</strain>
    </source>
</reference>
<name>A0AAQ3LCN1_9BACT</name>
<dbReference type="Pfam" id="PF13540">
    <property type="entry name" value="RCC1_2"/>
    <property type="match status" value="1"/>
</dbReference>
<evidence type="ECO:0000256" key="1">
    <source>
        <dbReference type="ARBA" id="ARBA00022737"/>
    </source>
</evidence>
<dbReference type="SUPFAM" id="SSF51126">
    <property type="entry name" value="Pectin lyase-like"/>
    <property type="match status" value="1"/>
</dbReference>
<proteinExistence type="predicted"/>
<dbReference type="InterPro" id="IPR011050">
    <property type="entry name" value="Pectin_lyase_fold/virulence"/>
</dbReference>
<dbReference type="SUPFAM" id="SSF49265">
    <property type="entry name" value="Fibronectin type III"/>
    <property type="match status" value="1"/>
</dbReference>
<dbReference type="CDD" id="cd11304">
    <property type="entry name" value="Cadherin_repeat"/>
    <property type="match status" value="1"/>
</dbReference>
<dbReference type="PANTHER" id="PTHR22870:SF408">
    <property type="entry name" value="OS09G0560450 PROTEIN"/>
    <property type="match status" value="1"/>
</dbReference>
<keyword evidence="3" id="KW-0063">Aspartyl esterase</keyword>
<dbReference type="CDD" id="cd00063">
    <property type="entry name" value="FN3"/>
    <property type="match status" value="1"/>
</dbReference>
<evidence type="ECO:0000313" key="6">
    <source>
        <dbReference type="EMBL" id="WOO43031.1"/>
    </source>
</evidence>
<dbReference type="Gene3D" id="2.160.20.10">
    <property type="entry name" value="Single-stranded right-handed beta-helix, Pectin lyase-like"/>
    <property type="match status" value="1"/>
</dbReference>
<feature type="chain" id="PRO_5042960062" evidence="4">
    <location>
        <begin position="31"/>
        <end position="2081"/>
    </location>
</feature>
<keyword evidence="2" id="KW-0378">Hydrolase</keyword>
<dbReference type="EMBL" id="CP136920">
    <property type="protein sequence ID" value="WOO43031.1"/>
    <property type="molecule type" value="Genomic_DNA"/>
</dbReference>
<dbReference type="GO" id="GO:0030599">
    <property type="term" value="F:pectinesterase activity"/>
    <property type="evidence" value="ECO:0007669"/>
    <property type="project" value="InterPro"/>
</dbReference>
<gene>
    <name evidence="6" type="ORF">RZN69_07990</name>
</gene>
<dbReference type="Pfam" id="PF01095">
    <property type="entry name" value="Pectinesterase"/>
    <property type="match status" value="1"/>
</dbReference>
<evidence type="ECO:0000256" key="2">
    <source>
        <dbReference type="ARBA" id="ARBA00022801"/>
    </source>
</evidence>
<dbReference type="PROSITE" id="PS50853">
    <property type="entry name" value="FN3"/>
    <property type="match status" value="1"/>
</dbReference>
<dbReference type="Proteomes" id="UP001304300">
    <property type="component" value="Chromosome"/>
</dbReference>
<dbReference type="InterPro" id="IPR000070">
    <property type="entry name" value="Pectinesterase_cat"/>
</dbReference>
<keyword evidence="1" id="KW-0677">Repeat</keyword>
<dbReference type="InterPro" id="IPR012334">
    <property type="entry name" value="Pectin_lyas_fold"/>
</dbReference>
<dbReference type="Gene3D" id="2.60.40.10">
    <property type="entry name" value="Immunoglobulins"/>
    <property type="match status" value="2"/>
</dbReference>
<dbReference type="PROSITE" id="PS00626">
    <property type="entry name" value="RCC1_2"/>
    <property type="match status" value="1"/>
</dbReference>
<keyword evidence="4" id="KW-0732">Signal</keyword>
<dbReference type="InterPro" id="IPR058923">
    <property type="entry name" value="RCC1-like_dom"/>
</dbReference>
<evidence type="ECO:0000256" key="3">
    <source>
        <dbReference type="ARBA" id="ARBA00023085"/>
    </source>
</evidence>
<dbReference type="InterPro" id="IPR013783">
    <property type="entry name" value="Ig-like_fold"/>
</dbReference>